<gene>
    <name evidence="1" type="ORF">SAMN05878281_0873</name>
</gene>
<evidence type="ECO:0000313" key="2">
    <source>
        <dbReference type="Proteomes" id="UP000190235"/>
    </source>
</evidence>
<dbReference type="AlphaFoldDB" id="A0A1M7J9M5"/>
<dbReference type="STRING" id="143223.SAMN05878281_0873"/>
<dbReference type="EMBL" id="LT670848">
    <property type="protein sequence ID" value="SHM49702.1"/>
    <property type="molecule type" value="Genomic_DNA"/>
</dbReference>
<name>A0A1M7J9M5_9FLAO</name>
<evidence type="ECO:0000313" key="1">
    <source>
        <dbReference type="EMBL" id="SHM49702.1"/>
    </source>
</evidence>
<sequence>MTSLYILDPSSSSEITITEYDSEQNIIRGSFDVTLHQDWSNPENDIDLLNFTNGQFKGSIRN</sequence>
<protein>
    <submittedName>
        <fullName evidence="1">Uncharacterized protein</fullName>
    </submittedName>
</protein>
<reference evidence="2" key="1">
    <citation type="submission" date="2016-11" db="EMBL/GenBank/DDBJ databases">
        <authorList>
            <person name="Varghese N."/>
            <person name="Submissions S."/>
        </authorList>
    </citation>
    <scope>NUCLEOTIDE SEQUENCE [LARGE SCALE GENOMIC DNA]</scope>
    <source>
        <strain evidence="2">ACAM 48</strain>
    </source>
</reference>
<dbReference type="Proteomes" id="UP000190235">
    <property type="component" value="Chromosome I"/>
</dbReference>
<proteinExistence type="predicted"/>
<accession>A0A1M7J9M5</accession>
<dbReference type="OrthoDB" id="1454686at2"/>
<organism evidence="1 2">
    <name type="scientific">Salegentibacter salegens</name>
    <dbReference type="NCBI Taxonomy" id="143223"/>
    <lineage>
        <taxon>Bacteria</taxon>
        <taxon>Pseudomonadati</taxon>
        <taxon>Bacteroidota</taxon>
        <taxon>Flavobacteriia</taxon>
        <taxon>Flavobacteriales</taxon>
        <taxon>Flavobacteriaceae</taxon>
        <taxon>Salegentibacter</taxon>
    </lineage>
</organism>
<keyword evidence="2" id="KW-1185">Reference proteome</keyword>